<accession>A0ABV0N401</accession>
<evidence type="ECO:0000313" key="8">
    <source>
        <dbReference type="Proteomes" id="UP001476798"/>
    </source>
</evidence>
<feature type="region of interest" description="Disordered" evidence="6">
    <location>
        <begin position="165"/>
        <end position="247"/>
    </location>
</feature>
<dbReference type="PANTHER" id="PTHR17615">
    <property type="entry name" value="PROTEIN FAM189A"/>
    <property type="match status" value="1"/>
</dbReference>
<feature type="region of interest" description="Disordered" evidence="6">
    <location>
        <begin position="259"/>
        <end position="279"/>
    </location>
</feature>
<dbReference type="InterPro" id="IPR030431">
    <property type="entry name" value="ENTREP1-3"/>
</dbReference>
<comment type="caution">
    <text evidence="7">The sequence shown here is derived from an EMBL/GenBank/DDBJ whole genome shotgun (WGS) entry which is preliminary data.</text>
</comment>
<keyword evidence="8" id="KW-1185">Reference proteome</keyword>
<feature type="compositionally biased region" description="Polar residues" evidence="6">
    <location>
        <begin position="195"/>
        <end position="207"/>
    </location>
</feature>
<comment type="similarity">
    <text evidence="5">Belongs to the ENTREP family.</text>
</comment>
<keyword evidence="4" id="KW-0472">Membrane</keyword>
<feature type="compositionally biased region" description="Low complexity" evidence="6">
    <location>
        <begin position="33"/>
        <end position="49"/>
    </location>
</feature>
<dbReference type="Proteomes" id="UP001476798">
    <property type="component" value="Unassembled WGS sequence"/>
</dbReference>
<dbReference type="PANTHER" id="PTHR17615:SF7">
    <property type="entry name" value="PROTEIN ENTREP3"/>
    <property type="match status" value="1"/>
</dbReference>
<keyword evidence="2" id="KW-0812">Transmembrane</keyword>
<evidence type="ECO:0000256" key="4">
    <source>
        <dbReference type="ARBA" id="ARBA00023136"/>
    </source>
</evidence>
<protein>
    <recommendedName>
        <fullName evidence="9">Family with sequence similarity 189, member B</fullName>
    </recommendedName>
</protein>
<evidence type="ECO:0000256" key="2">
    <source>
        <dbReference type="ARBA" id="ARBA00022692"/>
    </source>
</evidence>
<feature type="region of interest" description="Disordered" evidence="6">
    <location>
        <begin position="28"/>
        <end position="59"/>
    </location>
</feature>
<dbReference type="EMBL" id="JAHRIO010022590">
    <property type="protein sequence ID" value="MEQ2166066.1"/>
    <property type="molecule type" value="Genomic_DNA"/>
</dbReference>
<comment type="subcellular location">
    <subcellularLocation>
        <location evidence="1">Membrane</location>
    </subcellularLocation>
</comment>
<keyword evidence="3" id="KW-1133">Transmembrane helix</keyword>
<evidence type="ECO:0000256" key="5">
    <source>
        <dbReference type="ARBA" id="ARBA00034309"/>
    </source>
</evidence>
<organism evidence="7 8">
    <name type="scientific">Goodea atripinnis</name>
    <dbReference type="NCBI Taxonomy" id="208336"/>
    <lineage>
        <taxon>Eukaryota</taxon>
        <taxon>Metazoa</taxon>
        <taxon>Chordata</taxon>
        <taxon>Craniata</taxon>
        <taxon>Vertebrata</taxon>
        <taxon>Euteleostomi</taxon>
        <taxon>Actinopterygii</taxon>
        <taxon>Neopterygii</taxon>
        <taxon>Teleostei</taxon>
        <taxon>Neoteleostei</taxon>
        <taxon>Acanthomorphata</taxon>
        <taxon>Ovalentaria</taxon>
        <taxon>Atherinomorphae</taxon>
        <taxon>Cyprinodontiformes</taxon>
        <taxon>Goodeidae</taxon>
        <taxon>Goodea</taxon>
    </lineage>
</organism>
<feature type="non-terminal residue" evidence="7">
    <location>
        <position position="1"/>
    </location>
</feature>
<sequence>CSQLEAIGSSPNQQQRLIPEIQVNLTNPSNQEAALASSVSPPSSSSAASEHGNGLLPPHGALYLRRRAERTDKHAGTVRRQREGFLRLVRSHSEPGLGSSTDTALPSKGNIKTAAIGVQIPPKPAPTSPIRIPKDCHRSLGDLKVSQVTRVLVARFLQRSKRNLALSSEHAGSTGQGPKRRSGVEMTGPDHLPSEQVSRTPWNTSRGHLNAHSHHPHRRGHHHSHSDSRHNRHHSSHVPEGIHLRSCGDLSSSTLSLRRLMTPHPPHGSSGALYSESAL</sequence>
<feature type="compositionally biased region" description="Basic residues" evidence="6">
    <location>
        <begin position="209"/>
        <end position="236"/>
    </location>
</feature>
<evidence type="ECO:0000313" key="7">
    <source>
        <dbReference type="EMBL" id="MEQ2166066.1"/>
    </source>
</evidence>
<evidence type="ECO:0008006" key="9">
    <source>
        <dbReference type="Google" id="ProtNLM"/>
    </source>
</evidence>
<evidence type="ECO:0000256" key="3">
    <source>
        <dbReference type="ARBA" id="ARBA00022989"/>
    </source>
</evidence>
<gene>
    <name evidence="7" type="ORF">GOODEAATRI_023886</name>
</gene>
<evidence type="ECO:0000256" key="1">
    <source>
        <dbReference type="ARBA" id="ARBA00004370"/>
    </source>
</evidence>
<name>A0ABV0N401_9TELE</name>
<proteinExistence type="inferred from homology"/>
<evidence type="ECO:0000256" key="6">
    <source>
        <dbReference type="SAM" id="MobiDB-lite"/>
    </source>
</evidence>
<reference evidence="7 8" key="1">
    <citation type="submission" date="2021-06" db="EMBL/GenBank/DDBJ databases">
        <authorList>
            <person name="Palmer J.M."/>
        </authorList>
    </citation>
    <scope>NUCLEOTIDE SEQUENCE [LARGE SCALE GENOMIC DNA]</scope>
    <source>
        <strain evidence="7 8">GA_2019</strain>
        <tissue evidence="7">Muscle</tissue>
    </source>
</reference>